<dbReference type="Pfam" id="PF00046">
    <property type="entry name" value="Homeodomain"/>
    <property type="match status" value="1"/>
</dbReference>
<dbReference type="InterPro" id="IPR001356">
    <property type="entry name" value="HD"/>
</dbReference>
<feature type="region of interest" description="Disordered" evidence="4">
    <location>
        <begin position="309"/>
        <end position="336"/>
    </location>
</feature>
<comment type="subcellular location">
    <subcellularLocation>
        <location evidence="1 2 3">Nucleus</location>
    </subcellularLocation>
</comment>
<feature type="domain" description="Homeobox" evidence="5">
    <location>
        <begin position="605"/>
        <end position="738"/>
    </location>
</feature>
<dbReference type="EMBL" id="KQ435878">
    <property type="protein sequence ID" value="KOX69990.1"/>
    <property type="molecule type" value="Genomic_DNA"/>
</dbReference>
<keyword evidence="2 3" id="KW-0238">DNA-binding</keyword>
<feature type="compositionally biased region" description="Polar residues" evidence="4">
    <location>
        <begin position="749"/>
        <end position="762"/>
    </location>
</feature>
<feature type="region of interest" description="Disordered" evidence="4">
    <location>
        <begin position="204"/>
        <end position="245"/>
    </location>
</feature>
<evidence type="ECO:0000256" key="2">
    <source>
        <dbReference type="PROSITE-ProRule" id="PRU00108"/>
    </source>
</evidence>
<dbReference type="STRING" id="166423.A0A0M8ZS26"/>
<dbReference type="CDD" id="cd00086">
    <property type="entry name" value="homeodomain"/>
    <property type="match status" value="1"/>
</dbReference>
<dbReference type="SMART" id="SM00389">
    <property type="entry name" value="HOX"/>
    <property type="match status" value="1"/>
</dbReference>
<dbReference type="SUPFAM" id="SSF46689">
    <property type="entry name" value="Homeodomain-like"/>
    <property type="match status" value="2"/>
</dbReference>
<feature type="compositionally biased region" description="Polar residues" evidence="4">
    <location>
        <begin position="209"/>
        <end position="223"/>
    </location>
</feature>
<dbReference type="PANTHER" id="PTHR24331">
    <property type="entry name" value="DBX"/>
    <property type="match status" value="1"/>
</dbReference>
<keyword evidence="7" id="KW-1185">Reference proteome</keyword>
<keyword evidence="2 3" id="KW-0539">Nucleus</keyword>
<dbReference type="PROSITE" id="PS50071">
    <property type="entry name" value="HOMEOBOX_2"/>
    <property type="match status" value="1"/>
</dbReference>
<dbReference type="GO" id="GO:0003677">
    <property type="term" value="F:DNA binding"/>
    <property type="evidence" value="ECO:0007669"/>
    <property type="project" value="UniProtKB-UniRule"/>
</dbReference>
<evidence type="ECO:0000313" key="6">
    <source>
        <dbReference type="EMBL" id="KOX69990.1"/>
    </source>
</evidence>
<evidence type="ECO:0000259" key="5">
    <source>
        <dbReference type="PROSITE" id="PS50071"/>
    </source>
</evidence>
<feature type="region of interest" description="Disordered" evidence="4">
    <location>
        <begin position="743"/>
        <end position="800"/>
    </location>
</feature>
<reference evidence="6 7" key="1">
    <citation type="submission" date="2015-07" db="EMBL/GenBank/DDBJ databases">
        <title>The genome of Melipona quadrifasciata.</title>
        <authorList>
            <person name="Pan H."/>
            <person name="Kapheim K."/>
        </authorList>
    </citation>
    <scope>NUCLEOTIDE SEQUENCE [LARGE SCALE GENOMIC DNA]</scope>
    <source>
        <strain evidence="6">0111107301</strain>
        <tissue evidence="6">Whole body</tissue>
    </source>
</reference>
<dbReference type="Proteomes" id="UP000053105">
    <property type="component" value="Unassembled WGS sequence"/>
</dbReference>
<dbReference type="InterPro" id="IPR009057">
    <property type="entry name" value="Homeodomain-like_sf"/>
</dbReference>
<dbReference type="AlphaFoldDB" id="A0A0M8ZS26"/>
<protein>
    <submittedName>
        <fullName evidence="6">Homeobox protein DBX1-B</fullName>
    </submittedName>
</protein>
<dbReference type="InterPro" id="IPR051662">
    <property type="entry name" value="H2.0_Homeobox_NeuralPatt"/>
</dbReference>
<dbReference type="Gene3D" id="1.10.10.60">
    <property type="entry name" value="Homeodomain-like"/>
    <property type="match status" value="1"/>
</dbReference>
<sequence>MWACLIIITSHLKPFIPPLLRRRQLKEQEAAVAYFTKVAHTYMPNEFKNLLDKVKRQILRTSIRCKLLCLLLPRKYNARNDKAVSKRRNTKSVRKIVDIVKARLPSGHEYASSIQVQAVDKGSDKAISISKIKNNTLIKKKGIENAAMLKNLQQSAMTSPFLMENLLQSKASPGADLTSLTLNWAASLVARQRERECEANLRISREKVSPSSANQEQLDQRSATGARGADRASTMIDCRDHQRGSSVRIVDRQNDRMHILREKDGMERGQITYVDVDNERIDGHVIVDRLCAMERLCNERIENRSSSAVDSCNSNVDEDPTSIEMDGGLQGEREKDDGILGGERVTALQPDRRYDLGCRNVMHTSDEMTIQGEREVAVERVVDRIGERTTACSCGDEQCLGPACRTIQEKEKPQLKFSVNAILGGNHDRRPHSVRTNKNMSIVREEWKVKYIKASSHVPNIRSICTGGVEACVNKRLGSEPGAVEEENFQGLPPEAIPAFLQNLQNSANYNIAKPIARPAAYHPYHRPSHQPPQRHLPPNAHHTLQQLFYRGPYLTVASSGTGGHHPGAPGGGTAFPGAIQGGLGDFTSTGLVFPWATNARGKPRRGMMRRAVFSDLQRRGLEKRFQIQKYISKPDRKKLAEKLGLKDSQKYSTFRQKKAQQICTALIFATSATGLEILSILHQSNVTTILARKEKRTLIKRDIDFTKQFYRRNNASPPLMITVKIWFQNRRMKWRNSKERELLATGGSREQTLPNKNNPNPDLSDADGDRPRMDLSDVSPLTSPQRPEEQTENEEDEEINVVLDVTFTIKKGYVPKV</sequence>
<organism evidence="6 7">
    <name type="scientific">Melipona quadrifasciata</name>
    <dbReference type="NCBI Taxonomy" id="166423"/>
    <lineage>
        <taxon>Eukaryota</taxon>
        <taxon>Metazoa</taxon>
        <taxon>Ecdysozoa</taxon>
        <taxon>Arthropoda</taxon>
        <taxon>Hexapoda</taxon>
        <taxon>Insecta</taxon>
        <taxon>Pterygota</taxon>
        <taxon>Neoptera</taxon>
        <taxon>Endopterygota</taxon>
        <taxon>Hymenoptera</taxon>
        <taxon>Apocrita</taxon>
        <taxon>Aculeata</taxon>
        <taxon>Apoidea</taxon>
        <taxon>Anthophila</taxon>
        <taxon>Apidae</taxon>
        <taxon>Melipona</taxon>
    </lineage>
</organism>
<evidence type="ECO:0000256" key="1">
    <source>
        <dbReference type="ARBA" id="ARBA00004123"/>
    </source>
</evidence>
<feature type="compositionally biased region" description="Acidic residues" evidence="4">
    <location>
        <begin position="791"/>
        <end position="800"/>
    </location>
</feature>
<evidence type="ECO:0000256" key="3">
    <source>
        <dbReference type="RuleBase" id="RU000682"/>
    </source>
</evidence>
<gene>
    <name evidence="6" type="ORF">WN51_04505</name>
</gene>
<dbReference type="PANTHER" id="PTHR24331:SF0">
    <property type="entry name" value="DBX"/>
    <property type="match status" value="1"/>
</dbReference>
<dbReference type="OrthoDB" id="6159439at2759"/>
<keyword evidence="2 3" id="KW-0371">Homeobox</keyword>
<proteinExistence type="predicted"/>
<feature type="DNA-binding region" description="Homeobox" evidence="2">
    <location>
        <begin position="607"/>
        <end position="739"/>
    </location>
</feature>
<dbReference type="GO" id="GO:0006357">
    <property type="term" value="P:regulation of transcription by RNA polymerase II"/>
    <property type="evidence" value="ECO:0007669"/>
    <property type="project" value="TreeGrafter"/>
</dbReference>
<name>A0A0M8ZS26_9HYME</name>
<dbReference type="GO" id="GO:0005634">
    <property type="term" value="C:nucleus"/>
    <property type="evidence" value="ECO:0007669"/>
    <property type="project" value="UniProtKB-SubCell"/>
</dbReference>
<evidence type="ECO:0000313" key="7">
    <source>
        <dbReference type="Proteomes" id="UP000053105"/>
    </source>
</evidence>
<evidence type="ECO:0000256" key="4">
    <source>
        <dbReference type="SAM" id="MobiDB-lite"/>
    </source>
</evidence>
<accession>A0A0M8ZS26</accession>